<reference evidence="1" key="1">
    <citation type="submission" date="2019-10" db="EMBL/GenBank/DDBJ databases">
        <title>The sequence and de novo assembly of the wild yak genome.</title>
        <authorList>
            <person name="Liu Y."/>
        </authorList>
    </citation>
    <scope>NUCLEOTIDE SEQUENCE [LARGE SCALE GENOMIC DNA]</scope>
    <source>
        <strain evidence="1">WY2019</strain>
    </source>
</reference>
<comment type="caution">
    <text evidence="1">The sequence shown here is derived from an EMBL/GenBank/DDBJ whole genome shotgun (WGS) entry which is preliminary data.</text>
</comment>
<dbReference type="AlphaFoldDB" id="A0A6B0RNH2"/>
<dbReference type="Proteomes" id="UP000322234">
    <property type="component" value="Unassembled WGS sequence"/>
</dbReference>
<proteinExistence type="predicted"/>
<sequence>MQPREHGPQKQICLAVSDSIVFQRASDEEHKKSCENSQYVGLSHKECFQVNREGYEAPTLPTSVFSGPQDESRTWLLL</sequence>
<evidence type="ECO:0000313" key="1">
    <source>
        <dbReference type="EMBL" id="MXQ91698.1"/>
    </source>
</evidence>
<organism evidence="1 2">
    <name type="scientific">Bos mutus</name>
    <name type="common">wild yak</name>
    <dbReference type="NCBI Taxonomy" id="72004"/>
    <lineage>
        <taxon>Eukaryota</taxon>
        <taxon>Metazoa</taxon>
        <taxon>Chordata</taxon>
        <taxon>Craniata</taxon>
        <taxon>Vertebrata</taxon>
        <taxon>Euteleostomi</taxon>
        <taxon>Mammalia</taxon>
        <taxon>Eutheria</taxon>
        <taxon>Laurasiatheria</taxon>
        <taxon>Artiodactyla</taxon>
        <taxon>Ruminantia</taxon>
        <taxon>Pecora</taxon>
        <taxon>Bovidae</taxon>
        <taxon>Bovinae</taxon>
        <taxon>Bos</taxon>
    </lineage>
</organism>
<accession>A0A6B0RNH2</accession>
<evidence type="ECO:0000313" key="2">
    <source>
        <dbReference type="Proteomes" id="UP000322234"/>
    </source>
</evidence>
<protein>
    <submittedName>
        <fullName evidence="1">Uncharacterized protein</fullName>
    </submittedName>
</protein>
<gene>
    <name evidence="1" type="ORF">E5288_WYG019874</name>
</gene>
<keyword evidence="2" id="KW-1185">Reference proteome</keyword>
<name>A0A6B0RNH2_9CETA</name>
<dbReference type="EMBL" id="VBQZ03000073">
    <property type="protein sequence ID" value="MXQ91698.1"/>
    <property type="molecule type" value="Genomic_DNA"/>
</dbReference>